<dbReference type="RefSeq" id="WP_062699898.1">
    <property type="nucleotide sequence ID" value="NZ_LJOD01000008.1"/>
</dbReference>
<proteinExistence type="predicted"/>
<name>A0A0N1KS40_CHRID</name>
<sequence length="232" mass="27224">MNHLRKGFIILAGTLLISCKKENYVLYSVDNACDSVVINQTGHNKYQLITKGRAFDSRIIKDKDSVRIMELDRGPKSKLNKLILKNERAYYPGLIDVDYFIVRKTGEKDITLSDSKWALLPHCGSSMEFFKRFTFNKKEHLFEFDNGYTYVFTYKTKDSLHYKLYLKTIITENPEVERKMVYDPDFVSAEVQLIASNMVKAQFYGMKVKDSTRIYPLDYKSDKPQNVYFYKN</sequence>
<dbReference type="OrthoDB" id="9947961at2"/>
<comment type="caution">
    <text evidence="1">The sequence shown here is derived from an EMBL/GenBank/DDBJ whole genome shotgun (WGS) entry which is preliminary data.</text>
</comment>
<dbReference type="AlphaFoldDB" id="A0A0N1KS40"/>
<gene>
    <name evidence="1" type="ORF">AOB46_12740</name>
</gene>
<reference evidence="2" key="2">
    <citation type="submission" date="2015-09" db="EMBL/GenBank/DDBJ databases">
        <title>Draft genome sequence of a multidrug-resistant Chryseobacterium indologenes isolate from Malaysia.</title>
        <authorList>
            <person name="Yu C.Y."/>
            <person name="Ang G.Y."/>
            <person name="Chan K.-G."/>
        </authorList>
    </citation>
    <scope>NUCLEOTIDE SEQUENCE [LARGE SCALE GENOMIC DNA]</scope>
    <source>
        <strain evidence="2">CI_885</strain>
    </source>
</reference>
<evidence type="ECO:0000313" key="1">
    <source>
        <dbReference type="EMBL" id="KPE50659.1"/>
    </source>
</evidence>
<organism evidence="1 2">
    <name type="scientific">Chryseobacterium indologenes</name>
    <name type="common">Flavobacterium indologenes</name>
    <dbReference type="NCBI Taxonomy" id="253"/>
    <lineage>
        <taxon>Bacteria</taxon>
        <taxon>Pseudomonadati</taxon>
        <taxon>Bacteroidota</taxon>
        <taxon>Flavobacteriia</taxon>
        <taxon>Flavobacteriales</taxon>
        <taxon>Weeksellaceae</taxon>
        <taxon>Chryseobacterium group</taxon>
        <taxon>Chryseobacterium</taxon>
    </lineage>
</organism>
<evidence type="ECO:0008006" key="3">
    <source>
        <dbReference type="Google" id="ProtNLM"/>
    </source>
</evidence>
<dbReference type="Proteomes" id="UP000037953">
    <property type="component" value="Unassembled WGS sequence"/>
</dbReference>
<dbReference type="PATRIC" id="fig|253.9.peg.4409"/>
<protein>
    <recommendedName>
        <fullName evidence="3">Lipoprotein</fullName>
    </recommendedName>
</protein>
<dbReference type="EMBL" id="LJOD01000008">
    <property type="protein sequence ID" value="KPE50659.1"/>
    <property type="molecule type" value="Genomic_DNA"/>
</dbReference>
<dbReference type="PROSITE" id="PS51257">
    <property type="entry name" value="PROKAR_LIPOPROTEIN"/>
    <property type="match status" value="1"/>
</dbReference>
<accession>A0A0N1KS40</accession>
<reference evidence="1 2" key="1">
    <citation type="journal article" date="2015" name="Genom Data">
        <title>Draft genome sequence of a multidrug-resistant Chryseobacterium indologenes isolate from Malaysia.</title>
        <authorList>
            <person name="Yu C.Y."/>
            <person name="Ang G.Y."/>
            <person name="Cheng H.J."/>
            <person name="Cheong Y.M."/>
            <person name="Yin W.F."/>
            <person name="Chan K.G."/>
        </authorList>
    </citation>
    <scope>NUCLEOTIDE SEQUENCE [LARGE SCALE GENOMIC DNA]</scope>
    <source>
        <strain evidence="1 2">CI_885</strain>
    </source>
</reference>
<evidence type="ECO:0000313" key="2">
    <source>
        <dbReference type="Proteomes" id="UP000037953"/>
    </source>
</evidence>